<reference evidence="9" key="2">
    <citation type="submission" date="2025-09" db="UniProtKB">
        <authorList>
            <consortium name="Ensembl"/>
        </authorList>
    </citation>
    <scope>IDENTIFICATION</scope>
</reference>
<dbReference type="GO" id="GO:0016020">
    <property type="term" value="C:membrane"/>
    <property type="evidence" value="ECO:0007669"/>
    <property type="project" value="UniProtKB-SubCell"/>
</dbReference>
<evidence type="ECO:0000256" key="3">
    <source>
        <dbReference type="ARBA" id="ARBA00022989"/>
    </source>
</evidence>
<evidence type="ECO:0000256" key="7">
    <source>
        <dbReference type="SAM" id="Phobius"/>
    </source>
</evidence>
<keyword evidence="4 7" id="KW-0472">Membrane</keyword>
<organism evidence="9 10">
    <name type="scientific">Piliocolobus tephrosceles</name>
    <name type="common">Ugandan red Colobus</name>
    <dbReference type="NCBI Taxonomy" id="591936"/>
    <lineage>
        <taxon>Eukaryota</taxon>
        <taxon>Metazoa</taxon>
        <taxon>Chordata</taxon>
        <taxon>Craniata</taxon>
        <taxon>Vertebrata</taxon>
        <taxon>Euteleostomi</taxon>
        <taxon>Mammalia</taxon>
        <taxon>Eutheria</taxon>
        <taxon>Euarchontoglires</taxon>
        <taxon>Primates</taxon>
        <taxon>Haplorrhini</taxon>
        <taxon>Catarrhini</taxon>
        <taxon>Cercopithecidae</taxon>
        <taxon>Colobinae</taxon>
        <taxon>Piliocolobus</taxon>
    </lineage>
</organism>
<feature type="transmembrane region" description="Helical" evidence="7">
    <location>
        <begin position="308"/>
        <end position="340"/>
    </location>
</feature>
<evidence type="ECO:0000256" key="2">
    <source>
        <dbReference type="ARBA" id="ARBA00022692"/>
    </source>
</evidence>
<feature type="transmembrane region" description="Helical" evidence="7">
    <location>
        <begin position="227"/>
        <end position="246"/>
    </location>
</feature>
<protein>
    <recommendedName>
        <fullName evidence="8">Sugar phosphate transporter domain-containing protein</fullName>
    </recommendedName>
</protein>
<comment type="similarity">
    <text evidence="6">Belongs to the TPT transporter family. SLC35E subfamily.</text>
</comment>
<keyword evidence="10" id="KW-1185">Reference proteome</keyword>
<evidence type="ECO:0000256" key="6">
    <source>
        <dbReference type="ARBA" id="ARBA00093775"/>
    </source>
</evidence>
<dbReference type="Ensembl" id="ENSPTET00000033695.1">
    <property type="protein sequence ID" value="ENSPTEP00000023586.1"/>
    <property type="gene ID" value="ENSPTEG00000024268.1"/>
</dbReference>
<feature type="domain" description="Sugar phosphate transporter" evidence="8">
    <location>
        <begin position="44"/>
        <end position="341"/>
    </location>
</feature>
<name>A0A8C9HM16_9PRIM</name>
<feature type="transmembrane region" description="Helical" evidence="7">
    <location>
        <begin position="45"/>
        <end position="61"/>
    </location>
</feature>
<proteinExistence type="inferred from homology"/>
<keyword evidence="2 7" id="KW-0812">Transmembrane</keyword>
<evidence type="ECO:0000256" key="5">
    <source>
        <dbReference type="ARBA" id="ARBA00093767"/>
    </source>
</evidence>
<feature type="transmembrane region" description="Helical" evidence="7">
    <location>
        <begin position="166"/>
        <end position="182"/>
    </location>
</feature>
<dbReference type="InterPro" id="IPR037185">
    <property type="entry name" value="EmrE-like"/>
</dbReference>
<evidence type="ECO:0000256" key="1">
    <source>
        <dbReference type="ARBA" id="ARBA00004141"/>
    </source>
</evidence>
<dbReference type="Pfam" id="PF03151">
    <property type="entry name" value="TPT"/>
    <property type="match status" value="1"/>
</dbReference>
<comment type="subcellular location">
    <subcellularLocation>
        <location evidence="1">Membrane</location>
        <topology evidence="1">Multi-pass membrane protein</topology>
    </subcellularLocation>
</comment>
<reference evidence="9" key="1">
    <citation type="submission" date="2025-08" db="UniProtKB">
        <authorList>
            <consortium name="Ensembl"/>
        </authorList>
    </citation>
    <scope>IDENTIFICATION</scope>
</reference>
<feature type="transmembrane region" description="Helical" evidence="7">
    <location>
        <begin position="188"/>
        <end position="207"/>
    </location>
</feature>
<evidence type="ECO:0000313" key="10">
    <source>
        <dbReference type="Proteomes" id="UP000694416"/>
    </source>
</evidence>
<evidence type="ECO:0000256" key="4">
    <source>
        <dbReference type="ARBA" id="ARBA00023136"/>
    </source>
</evidence>
<dbReference type="AlphaFoldDB" id="A0A8C9HM16"/>
<feature type="transmembrane region" description="Helical" evidence="7">
    <location>
        <begin position="73"/>
        <end position="93"/>
    </location>
</feature>
<evidence type="ECO:0000259" key="8">
    <source>
        <dbReference type="Pfam" id="PF03151"/>
    </source>
</evidence>
<dbReference type="InterPro" id="IPR050186">
    <property type="entry name" value="TPT_transporter"/>
</dbReference>
<sequence length="343" mass="39015">MKDSGKNEYGTFPITINENVSDKGGKEKRLKKKNIYESFYEKSKLLLLFMTWYTLNIMYNVDNKIALNETKLPWFISSLQLFVGWIFISMYWLTGYKKIPRIYAYDLFFKNISIQSVCHILVHFGAVISISSTSVSFTHVVKACEPVFTAVLSMVFLNQFFRIQKYLSLLIIVSGVICASVKEIHFSWIAFICATISNFGSSMRSVYAKKMMIYKSSIGENLTGPNIYALITIFSALISLPFVIILEGPQIYDFFIKQSDSTKYTFKQILTKMFLSGVWYYLNNEMAYLCLEKINQVTHAVANSIKRIVIIVSSIIIFQTPVTTLGAVGSAVAVMGAFLYSAF</sequence>
<dbReference type="SUPFAM" id="SSF103481">
    <property type="entry name" value="Multidrug resistance efflux transporter EmrE"/>
    <property type="match status" value="1"/>
</dbReference>
<accession>A0A8C9HM16</accession>
<evidence type="ECO:0000313" key="9">
    <source>
        <dbReference type="Ensembl" id="ENSPTEP00000023586.1"/>
    </source>
</evidence>
<comment type="function">
    <text evidence="5">Putative transporter.</text>
</comment>
<dbReference type="InterPro" id="IPR004853">
    <property type="entry name" value="Sugar_P_trans_dom"/>
</dbReference>
<dbReference type="Proteomes" id="UP000694416">
    <property type="component" value="Unplaced"/>
</dbReference>
<dbReference type="PANTHER" id="PTHR11132">
    <property type="entry name" value="SOLUTE CARRIER FAMILY 35"/>
    <property type="match status" value="1"/>
</dbReference>
<keyword evidence="3 7" id="KW-1133">Transmembrane helix</keyword>